<protein>
    <submittedName>
        <fullName evidence="3">Disks large-associated protein 5-like</fullName>
    </submittedName>
</protein>
<reference evidence="3" key="1">
    <citation type="submission" date="2025-08" db="UniProtKB">
        <authorList>
            <consortium name="RefSeq"/>
        </authorList>
    </citation>
    <scope>IDENTIFICATION</scope>
</reference>
<keyword evidence="2" id="KW-1185">Reference proteome</keyword>
<dbReference type="InterPro" id="IPR005026">
    <property type="entry name" value="SAPAP"/>
</dbReference>
<comment type="similarity">
    <text evidence="1">Belongs to the SAPAP family.</text>
</comment>
<name>A0ABM1D5C0_CERSS</name>
<dbReference type="PANTHER" id="PTHR12353">
    <property type="entry name" value="DISKS LARGE-ASSOCIATED PROTEIN DAP SAP90/PSD-95-ASSOCIATED PROTEIN"/>
    <property type="match status" value="1"/>
</dbReference>
<dbReference type="PANTHER" id="PTHR12353:SF1">
    <property type="entry name" value="DISKS LARGE-ASSOCIATED PROTEIN 5"/>
    <property type="match status" value="1"/>
</dbReference>
<evidence type="ECO:0000313" key="3">
    <source>
        <dbReference type="RefSeq" id="XP_014647001.1"/>
    </source>
</evidence>
<proteinExistence type="inferred from homology"/>
<dbReference type="GeneID" id="101401608"/>
<gene>
    <name evidence="3" type="primary">LOC101401608</name>
</gene>
<sequence length="155" mass="18441">MSQELIREKISVKQTDYILNRNETTTKNLDGFPIKEVPSLEINEDQKSQSYHNVLYFRTILPSETEKLTSYCLEWERKLELDIPDEARGLIRITVGQTRHLMKERFKRFEGLVDDCEYKRSEKDTTCTNLDGFWDMICFQIQDLHQKSNNLTKLE</sequence>
<accession>A0ABM1D5C0</accession>
<dbReference type="RefSeq" id="XP_014647001.1">
    <property type="nucleotide sequence ID" value="XM_014791515.1"/>
</dbReference>
<dbReference type="Pfam" id="PF03359">
    <property type="entry name" value="GKAP"/>
    <property type="match status" value="1"/>
</dbReference>
<evidence type="ECO:0000313" key="2">
    <source>
        <dbReference type="Proteomes" id="UP000694910"/>
    </source>
</evidence>
<dbReference type="Proteomes" id="UP000694910">
    <property type="component" value="Unplaced"/>
</dbReference>
<organism evidence="2 3">
    <name type="scientific">Ceratotherium simum simum</name>
    <name type="common">Southern white rhinoceros</name>
    <dbReference type="NCBI Taxonomy" id="73337"/>
    <lineage>
        <taxon>Eukaryota</taxon>
        <taxon>Metazoa</taxon>
        <taxon>Chordata</taxon>
        <taxon>Craniata</taxon>
        <taxon>Vertebrata</taxon>
        <taxon>Euteleostomi</taxon>
        <taxon>Mammalia</taxon>
        <taxon>Eutheria</taxon>
        <taxon>Laurasiatheria</taxon>
        <taxon>Perissodactyla</taxon>
        <taxon>Rhinocerotidae</taxon>
        <taxon>Ceratotherium</taxon>
    </lineage>
</organism>
<evidence type="ECO:0000256" key="1">
    <source>
        <dbReference type="ARBA" id="ARBA00008839"/>
    </source>
</evidence>